<keyword evidence="3" id="KW-1185">Reference proteome</keyword>
<evidence type="ECO:0000313" key="3">
    <source>
        <dbReference type="Proteomes" id="UP000288028"/>
    </source>
</evidence>
<dbReference type="Proteomes" id="UP000288028">
    <property type="component" value="Unassembled WGS sequence"/>
</dbReference>
<dbReference type="RefSeq" id="WP_126794762.1">
    <property type="nucleotide sequence ID" value="NZ_CP060720.1"/>
</dbReference>
<accession>A0A430AYM9</accession>
<dbReference type="OrthoDB" id="9783944at2"/>
<organism evidence="2 3">
    <name type="scientific">Vagococcus carniphilus</name>
    <dbReference type="NCBI Taxonomy" id="218144"/>
    <lineage>
        <taxon>Bacteria</taxon>
        <taxon>Bacillati</taxon>
        <taxon>Bacillota</taxon>
        <taxon>Bacilli</taxon>
        <taxon>Lactobacillales</taxon>
        <taxon>Enterococcaceae</taxon>
        <taxon>Vagococcus</taxon>
    </lineage>
</organism>
<dbReference type="Pfam" id="PF14504">
    <property type="entry name" value="CAP_assoc_N"/>
    <property type="match status" value="1"/>
</dbReference>
<feature type="domain" description="CAP-associated" evidence="1">
    <location>
        <begin position="63"/>
        <end position="202"/>
    </location>
</feature>
<comment type="caution">
    <text evidence="2">The sequence shown here is derived from an EMBL/GenBank/DDBJ whole genome shotgun (WGS) entry which is preliminary data.</text>
</comment>
<evidence type="ECO:0000313" key="2">
    <source>
        <dbReference type="EMBL" id="RSU13158.1"/>
    </source>
</evidence>
<dbReference type="InterPro" id="IPR029410">
    <property type="entry name" value="CAP_assoc"/>
</dbReference>
<evidence type="ECO:0000259" key="1">
    <source>
        <dbReference type="Pfam" id="PF14504"/>
    </source>
</evidence>
<gene>
    <name evidence="2" type="ORF">CBF28_09840</name>
</gene>
<dbReference type="EMBL" id="NGKB01000009">
    <property type="protein sequence ID" value="RSU13158.1"/>
    <property type="molecule type" value="Genomic_DNA"/>
</dbReference>
<protein>
    <recommendedName>
        <fullName evidence="1">CAP-associated domain-containing protein</fullName>
    </recommendedName>
</protein>
<proteinExistence type="predicted"/>
<reference evidence="2 3" key="1">
    <citation type="submission" date="2017-05" db="EMBL/GenBank/DDBJ databases">
        <title>Vagococcus spp. assemblies.</title>
        <authorList>
            <person name="Gulvik C.A."/>
        </authorList>
    </citation>
    <scope>NUCLEOTIDE SEQUENCE [LARGE SCALE GENOMIC DNA]</scope>
    <source>
        <strain evidence="2 3">SS1714</strain>
    </source>
</reference>
<name>A0A430AYM9_9ENTE</name>
<sequence>MKRSIEFIVCLFLVLSVVYMKPVISSRNQPKPKNDLSVEKVKISHKSVPYYELNTTGMANYVGKTKDEFLKEFPKPKKTFSSYYQTEWLVYGDSLNDYYQVEIKNSVVSSVFVLGKNLETTPFAMDMNLVDLAEITTIFSNFNFSYGDEKYEVELTEDDMNYRPLVAFNNGTFAMLHINQGTGKLMAIRYLDKHTLLSIMPYQMDQDNKVQEKLPLEAKDWHQVNQDNQEQLVTILNLLREKEDKKKYQMDSTLQVGSKKGIELLSEKPDVIIDEESHLKNWKKVSETNISTPPFVLNKKETTRLIKKLDLSPKETHGIFYAPVVDVPFMVTNWYGSRFYHEELAHKNDSRIGLTFDKQGVMTFFGKEKEKIKTVESSDNGDL</sequence>
<dbReference type="AlphaFoldDB" id="A0A430AYM9"/>
<dbReference type="InterPro" id="IPR035940">
    <property type="entry name" value="CAP_sf"/>
</dbReference>
<dbReference type="Gene3D" id="3.40.33.10">
    <property type="entry name" value="CAP"/>
    <property type="match status" value="1"/>
</dbReference>
<dbReference type="GeneID" id="95581017"/>